<dbReference type="RefSeq" id="WP_052188429.1">
    <property type="nucleotide sequence ID" value="NZ_JSEG01000026.1"/>
</dbReference>
<evidence type="ECO:0000256" key="1">
    <source>
        <dbReference type="SAM" id="Phobius"/>
    </source>
</evidence>
<comment type="caution">
    <text evidence="2">The sequence shown here is derived from an EMBL/GenBank/DDBJ whole genome shotgun (WGS) entry which is preliminary data.</text>
</comment>
<keyword evidence="1" id="KW-1133">Transmembrane helix</keyword>
<sequence length="179" mass="20841">MDHNLIISQWAQDNGFVLNKYNKNSMNIEEVSYKFSNLQELTDKMNSINILTMSYDAKLGLIKKTYFIKLKFNKDVIDDLIKEHIKTGNEEKDSNVYNYIQDVNLTNSITVPDLMDDSNYADSIEKNTGIWSYKLSQIDENTEINLVYSVRNYTMLICIFITLLICAGVGYYIKKIKNR</sequence>
<dbReference type="Proteomes" id="UP000238081">
    <property type="component" value="Unassembled WGS sequence"/>
</dbReference>
<proteinExistence type="predicted"/>
<protein>
    <submittedName>
        <fullName evidence="2">Uncharacterized protein</fullName>
    </submittedName>
</protein>
<keyword evidence="1" id="KW-0812">Transmembrane</keyword>
<evidence type="ECO:0000313" key="2">
    <source>
        <dbReference type="EMBL" id="PPV17740.1"/>
    </source>
</evidence>
<reference evidence="2 3" key="1">
    <citation type="submission" date="2016-01" db="EMBL/GenBank/DDBJ databases">
        <title>Characterization of the Clostridium difficile lineages that are prevalent in Hong Kong and China.</title>
        <authorList>
            <person name="Kwok J.S.-L."/>
            <person name="Lam W.-Y."/>
            <person name="Ip M."/>
            <person name="Chan T.-F."/>
            <person name="Hawkey P.M."/>
            <person name="Tsui S.K.-W."/>
        </authorList>
    </citation>
    <scope>NUCLEOTIDE SEQUENCE [LARGE SCALE GENOMIC DNA]</scope>
    <source>
        <strain evidence="2 3">300064</strain>
    </source>
</reference>
<keyword evidence="1" id="KW-0472">Membrane</keyword>
<name>A0A2S7FEZ2_CLOBU</name>
<dbReference type="AlphaFoldDB" id="A0A2S7FEZ2"/>
<dbReference type="EMBL" id="LRDH01000002">
    <property type="protein sequence ID" value="PPV17740.1"/>
    <property type="molecule type" value="Genomic_DNA"/>
</dbReference>
<evidence type="ECO:0000313" key="3">
    <source>
        <dbReference type="Proteomes" id="UP000238081"/>
    </source>
</evidence>
<accession>A0A2S7FEZ2</accession>
<gene>
    <name evidence="2" type="ORF">AWN73_06975</name>
</gene>
<organism evidence="2 3">
    <name type="scientific">Clostridium butyricum</name>
    <dbReference type="NCBI Taxonomy" id="1492"/>
    <lineage>
        <taxon>Bacteria</taxon>
        <taxon>Bacillati</taxon>
        <taxon>Bacillota</taxon>
        <taxon>Clostridia</taxon>
        <taxon>Eubacteriales</taxon>
        <taxon>Clostridiaceae</taxon>
        <taxon>Clostridium</taxon>
    </lineage>
</organism>
<feature type="transmembrane region" description="Helical" evidence="1">
    <location>
        <begin position="153"/>
        <end position="173"/>
    </location>
</feature>